<dbReference type="InterPro" id="IPR050570">
    <property type="entry name" value="Cell_wall_metabolism_enzyme"/>
</dbReference>
<protein>
    <submittedName>
        <fullName evidence="3">Stage II sporulation protein Q</fullName>
    </submittedName>
</protein>
<dbReference type="PANTHER" id="PTHR21666:SF291">
    <property type="entry name" value="STAGE II SPORULATION PROTEIN Q"/>
    <property type="match status" value="1"/>
</dbReference>
<dbReference type="InterPro" id="IPR016047">
    <property type="entry name" value="M23ase_b-sheet_dom"/>
</dbReference>
<dbReference type="CDD" id="cd12797">
    <property type="entry name" value="M23_peptidase"/>
    <property type="match status" value="1"/>
</dbReference>
<proteinExistence type="predicted"/>
<sequence length="271" mass="30808">MVSEVMHMREEDKRSVWKFKIKRLLGKKWLYPAIYLTVAAIALLGVWWYQQGGDLAEPPKPEVQQEEESVTTTSPDEEKDDAVPVMTEQELWRMPVSPSVDTEVVTKFFDFDRSLEDQELGLVKYGNEYRQSEGIQLASASGNSFEVTAAMSGTVTEVREDPMLGTVVEVNHSSDVSSLYGSLEEVSVRPGEDVEQGDMIGTAGESEMGEGKGPRVHFEIRDQELALDPEKWFGRPMEDKEDKEESSDEERDDEEQKDSEELRDELEKEEE</sequence>
<evidence type="ECO:0000259" key="2">
    <source>
        <dbReference type="Pfam" id="PF01551"/>
    </source>
</evidence>
<feature type="domain" description="M23ase beta-sheet core" evidence="2">
    <location>
        <begin position="131"/>
        <end position="229"/>
    </location>
</feature>
<keyword evidence="4" id="KW-1185">Reference proteome</keyword>
<dbReference type="GO" id="GO:0004222">
    <property type="term" value="F:metalloendopeptidase activity"/>
    <property type="evidence" value="ECO:0007669"/>
    <property type="project" value="TreeGrafter"/>
</dbReference>
<reference evidence="4" key="1">
    <citation type="submission" date="2016-10" db="EMBL/GenBank/DDBJ databases">
        <authorList>
            <person name="Varghese N."/>
            <person name="Submissions S."/>
        </authorList>
    </citation>
    <scope>NUCLEOTIDE SEQUENCE [LARGE SCALE GENOMIC DNA]</scope>
    <source>
        <strain evidence="4">DSM 4771</strain>
    </source>
</reference>
<dbReference type="SUPFAM" id="SSF51261">
    <property type="entry name" value="Duplicated hybrid motif"/>
    <property type="match status" value="1"/>
</dbReference>
<gene>
    <name evidence="3" type="ORF">SAMN04490247_1442</name>
</gene>
<evidence type="ECO:0000313" key="4">
    <source>
        <dbReference type="Proteomes" id="UP000199225"/>
    </source>
</evidence>
<dbReference type="EMBL" id="FNEV01000003">
    <property type="protein sequence ID" value="SDJ28157.1"/>
    <property type="molecule type" value="Genomic_DNA"/>
</dbReference>
<feature type="compositionally biased region" description="Acidic residues" evidence="1">
    <location>
        <begin position="241"/>
        <end position="271"/>
    </location>
</feature>
<dbReference type="PANTHER" id="PTHR21666">
    <property type="entry name" value="PEPTIDASE-RELATED"/>
    <property type="match status" value="1"/>
</dbReference>
<feature type="region of interest" description="Disordered" evidence="1">
    <location>
        <begin position="57"/>
        <end position="81"/>
    </location>
</feature>
<dbReference type="STRING" id="86666.SAMN04490247_1442"/>
<feature type="compositionally biased region" description="Acidic residues" evidence="1">
    <location>
        <begin position="64"/>
        <end position="80"/>
    </location>
</feature>
<dbReference type="Gene3D" id="2.70.70.10">
    <property type="entry name" value="Glucose Permease (Domain IIA)"/>
    <property type="match status" value="1"/>
</dbReference>
<dbReference type="Proteomes" id="UP000199225">
    <property type="component" value="Unassembled WGS sequence"/>
</dbReference>
<dbReference type="AlphaFoldDB" id="A0A1G8SG36"/>
<feature type="compositionally biased region" description="Basic and acidic residues" evidence="1">
    <location>
        <begin position="209"/>
        <end position="240"/>
    </location>
</feature>
<evidence type="ECO:0000256" key="1">
    <source>
        <dbReference type="SAM" id="MobiDB-lite"/>
    </source>
</evidence>
<feature type="region of interest" description="Disordered" evidence="1">
    <location>
        <begin position="181"/>
        <end position="271"/>
    </location>
</feature>
<dbReference type="OrthoDB" id="2050153at2"/>
<name>A0A1G8SG36_9BACI</name>
<dbReference type="Pfam" id="PF01551">
    <property type="entry name" value="Peptidase_M23"/>
    <property type="match status" value="1"/>
</dbReference>
<organism evidence="3 4">
    <name type="scientific">Salimicrobium halophilum</name>
    <dbReference type="NCBI Taxonomy" id="86666"/>
    <lineage>
        <taxon>Bacteria</taxon>
        <taxon>Bacillati</taxon>
        <taxon>Bacillota</taxon>
        <taxon>Bacilli</taxon>
        <taxon>Bacillales</taxon>
        <taxon>Bacillaceae</taxon>
        <taxon>Salimicrobium</taxon>
    </lineage>
</organism>
<dbReference type="InterPro" id="IPR011055">
    <property type="entry name" value="Dup_hybrid_motif"/>
</dbReference>
<accession>A0A1G8SG36</accession>
<evidence type="ECO:0000313" key="3">
    <source>
        <dbReference type="EMBL" id="SDJ28157.1"/>
    </source>
</evidence>